<dbReference type="FunFam" id="2.60.40.10:FF:000491">
    <property type="entry name" value="Immunoglobulin superfamily, member 3"/>
    <property type="match status" value="1"/>
</dbReference>
<evidence type="ECO:0000313" key="18">
    <source>
        <dbReference type="Proteomes" id="UP000585614"/>
    </source>
</evidence>
<comment type="subcellular location">
    <subcellularLocation>
        <location evidence="1">Membrane</location>
        <topology evidence="1">Single-pass type I membrane protein</topology>
    </subcellularLocation>
</comment>
<feature type="domain" description="Ig-like" evidence="14">
    <location>
        <begin position="279"/>
        <end position="388"/>
    </location>
</feature>
<dbReference type="GO" id="GO:0016020">
    <property type="term" value="C:membrane"/>
    <property type="evidence" value="ECO:0007669"/>
    <property type="project" value="UniProtKB-SubCell"/>
</dbReference>
<evidence type="ECO:0000313" key="15">
    <source>
        <dbReference type="EMBL" id="KAF6292569.1"/>
    </source>
</evidence>
<evidence type="ECO:0000256" key="7">
    <source>
        <dbReference type="ARBA" id="ARBA00023157"/>
    </source>
</evidence>
<dbReference type="KEGG" id="rfq:117015417"/>
<keyword evidence="8" id="KW-0325">Glycoprotein</keyword>
<dbReference type="CDD" id="cd00099">
    <property type="entry name" value="IgV"/>
    <property type="match status" value="2"/>
</dbReference>
<feature type="domain" description="Ig-like" evidence="14">
    <location>
        <begin position="805"/>
        <end position="928"/>
    </location>
</feature>
<dbReference type="SMART" id="SM00409">
    <property type="entry name" value="IG"/>
    <property type="match status" value="7"/>
</dbReference>
<dbReference type="FunFam" id="2.60.40.10:FF:001456">
    <property type="entry name" value="CD101 molecule"/>
    <property type="match status" value="1"/>
</dbReference>
<reference evidence="16 17" key="1">
    <citation type="journal article" date="2015" name="Annu Rev Anim Biosci">
        <title>The Genome 10K Project: a way forward.</title>
        <authorList>
            <person name="Koepfli K.P."/>
            <person name="Paten B."/>
            <person name="O'Brien S.J."/>
            <person name="Koepfli K.P."/>
            <person name="Paten B."/>
            <person name="Antunes A."/>
            <person name="Belov K."/>
            <person name="Bustamante C."/>
            <person name="Castoe T.A."/>
            <person name="Clawson H."/>
            <person name="Crawford A.J."/>
            <person name="Diekhans M."/>
            <person name="Distel D."/>
            <person name="Durbin R."/>
            <person name="Earl D."/>
            <person name="Fujita M.K."/>
            <person name="Gamble T."/>
            <person name="Georges A."/>
            <person name="Gemmell N."/>
            <person name="Gilbert M.T."/>
            <person name="Graves J.M."/>
            <person name="Green R.E."/>
            <person name="Hickey G."/>
            <person name="Jarvis E.D."/>
            <person name="Johnson W."/>
            <person name="Komissarov A."/>
            <person name="Korf I."/>
            <person name="Kuhn R."/>
            <person name="Larkin D.M."/>
            <person name="Lewin H."/>
            <person name="Lopez J.V."/>
            <person name="Ma J."/>
            <person name="Marques-Bonet T."/>
            <person name="Miller W."/>
            <person name="Murphy R."/>
            <person name="Pevzner P."/>
            <person name="Shapiro B."/>
            <person name="Steiner C."/>
            <person name="Tamazian G."/>
            <person name="Venkatesh B."/>
            <person name="Wang J."/>
            <person name="Wayne R."/>
            <person name="Wiley E."/>
            <person name="Yang H."/>
            <person name="Zhang G."/>
            <person name="Haussler D."/>
            <person name="Ryder O."/>
            <person name="O'Brien S.J."/>
        </authorList>
    </citation>
    <scope>NUCLEOTIDE SEQUENCE</scope>
</reference>
<keyword evidence="6 12" id="KW-0472">Membrane</keyword>
<evidence type="ECO:0000256" key="5">
    <source>
        <dbReference type="ARBA" id="ARBA00022989"/>
    </source>
</evidence>
<keyword evidence="5 12" id="KW-1133">Transmembrane helix</keyword>
<reference evidence="16" key="5">
    <citation type="submission" date="2025-05" db="UniProtKB">
        <authorList>
            <consortium name="Ensembl"/>
        </authorList>
    </citation>
    <scope>IDENTIFICATION</scope>
</reference>
<evidence type="ECO:0000256" key="4">
    <source>
        <dbReference type="ARBA" id="ARBA00022737"/>
    </source>
</evidence>
<dbReference type="FunFam" id="2.60.40.10:FF:001481">
    <property type="entry name" value="CD101 molecule"/>
    <property type="match status" value="1"/>
</dbReference>
<dbReference type="EMBL" id="JACAGC010000021">
    <property type="protein sequence ID" value="KAF6292569.1"/>
    <property type="molecule type" value="Genomic_DNA"/>
</dbReference>
<dbReference type="InterPro" id="IPR036179">
    <property type="entry name" value="Ig-like_dom_sf"/>
</dbReference>
<dbReference type="FunFam" id="2.60.40.10:FF:001387">
    <property type="entry name" value="CD101 molecule"/>
    <property type="match status" value="1"/>
</dbReference>
<feature type="domain" description="Ig-like" evidence="14">
    <location>
        <begin position="408"/>
        <end position="525"/>
    </location>
</feature>
<name>A0A671FU07_RHIFE</name>
<evidence type="ECO:0000256" key="8">
    <source>
        <dbReference type="ARBA" id="ARBA00023180"/>
    </source>
</evidence>
<dbReference type="InterPro" id="IPR003599">
    <property type="entry name" value="Ig_sub"/>
</dbReference>
<dbReference type="InterPro" id="IPR007110">
    <property type="entry name" value="Ig-like_dom"/>
</dbReference>
<sequence>MARIPHVASFFLFLTKLSFGQREVTVQKGPLFRAEGYPVSIGCNVTGHKGPSEQHFQWSVELATAPTRNVQIISTKDATFTYAVYAQRVQNKEIDIQRVQGNSVFLHISKLQMTDSGEYECDTPNTDGKYYGSYSAKTTLTVIPDTLSATMSSQTLSKDEGDPLELTCEVAKATAQHTHLSVTWYLMQDGERSPAIEIISLSKDFMLIPGLAYTERFAAGDVRLDKLGATAFRLSIRSLQPSDRGQLFCEATEWIQDPDETWTCIAKKQTDQTTLWIQPAVRDFQVNIMAKSTFTAGKPLELVCQVMGSDRDQQLQGFWFFNGSEMAFIDAGGVLVLKKDYKERASQGQLQVSKLSPKTFSLKIFAAGPEDEGTYSCAVAEVARAQMGSGHVLQRKQSADSFVSLRKPAARNVVVSTMDRQQAVWEGEALTLVCQVDGAESLLSVNWWHIPQDQIQPEFVVGMEQDGTVQLGASYRKPQNHANVRLEKRDWGTFQLEIMPTAVTDSGTYECRVSEKTQKPARELSWAQKLSITVKSLQSSLQVSLMSRQPQVTLTNPFDLSCLVMAGYSDLKVLLTVTWQFQLAGSQVFQRLIRITHNGTIEWGAVPTQFQKKTKVSQSPFRSQLLIHDATEEEAGVYRCEVEVYDRNSLHTSGSARASAISHPLRIAVTLPESKLKVNSNSQVQEVSINSNTDVECSILSRSTGNLQLAVIWYFSSISTNNASWLRILEMDQTNVVKFHTPRGKQKFYIEKLSQDLFQLRILNIGDSDQGRYRCSVQEWLLSTNGTWYQLGEETSGLTELKLRPTGSKVRVSKAYWAENATEHREVVIPCSLESSGNSASLFSVMWFRHRENSRSEMLVHLQHDGLLVYGEDGLQRHLYCYRSSPTDFVLKLHRVEMGDAGMYWCRVTEWQLHGTPSNLVNQSSDVSQHIVLTVLPSEPTFLSRICSSAPLFTFIFICLFVLFILLLISLLCLYWKARKLSTLSRNVQKDKALWMDLKGPRDILTDRSEEENDH</sequence>
<dbReference type="CTD" id="9398"/>
<dbReference type="InterPro" id="IPR013106">
    <property type="entry name" value="Ig_V-set"/>
</dbReference>
<feature type="chain" id="PRO_5044626656" description="Immunoglobulin superfamily member 2" evidence="13">
    <location>
        <begin position="21"/>
        <end position="1015"/>
    </location>
</feature>
<evidence type="ECO:0000256" key="13">
    <source>
        <dbReference type="SAM" id="SignalP"/>
    </source>
</evidence>
<protein>
    <recommendedName>
        <fullName evidence="10">Immunoglobulin superfamily member 2</fullName>
    </recommendedName>
    <alternativeName>
        <fullName evidence="11">Glu-Trp-Ile EWI motif-containing protein 101</fullName>
    </alternativeName>
</protein>
<feature type="domain" description="Ig-like" evidence="14">
    <location>
        <begin position="144"/>
        <end position="252"/>
    </location>
</feature>
<evidence type="ECO:0000256" key="2">
    <source>
        <dbReference type="ARBA" id="ARBA00022692"/>
    </source>
</evidence>
<keyword evidence="17" id="KW-1185">Reference proteome</keyword>
<dbReference type="Gene3D" id="2.60.40.10">
    <property type="entry name" value="Immunoglobulins"/>
    <property type="match status" value="7"/>
</dbReference>
<dbReference type="PROSITE" id="PS50835">
    <property type="entry name" value="IG_LIKE"/>
    <property type="match status" value="7"/>
</dbReference>
<evidence type="ECO:0000256" key="9">
    <source>
        <dbReference type="ARBA" id="ARBA00023319"/>
    </source>
</evidence>
<dbReference type="SUPFAM" id="SSF48726">
    <property type="entry name" value="Immunoglobulin"/>
    <property type="match status" value="7"/>
</dbReference>
<dbReference type="OMA" id="SKWVNQA"/>
<feature type="domain" description="Ig-like" evidence="14">
    <location>
        <begin position="5"/>
        <end position="141"/>
    </location>
</feature>
<dbReference type="InterPro" id="IPR051102">
    <property type="entry name" value="IgSF_V-set/TM_domain"/>
</dbReference>
<dbReference type="OrthoDB" id="9890427at2759"/>
<dbReference type="FunFam" id="2.60.40.10:FF:001440">
    <property type="entry name" value="CD101 molecule"/>
    <property type="match status" value="1"/>
</dbReference>
<evidence type="ECO:0000313" key="17">
    <source>
        <dbReference type="Proteomes" id="UP000472240"/>
    </source>
</evidence>
<dbReference type="FunFam" id="2.60.40.10:FF:000191">
    <property type="entry name" value="Immunoglobulin superfamily member 3"/>
    <property type="match status" value="1"/>
</dbReference>
<evidence type="ECO:0000256" key="12">
    <source>
        <dbReference type="SAM" id="Phobius"/>
    </source>
</evidence>
<evidence type="ECO:0000256" key="3">
    <source>
        <dbReference type="ARBA" id="ARBA00022729"/>
    </source>
</evidence>
<feature type="transmembrane region" description="Helical" evidence="12">
    <location>
        <begin position="952"/>
        <end position="976"/>
    </location>
</feature>
<dbReference type="GeneID" id="117015417"/>
<keyword evidence="7" id="KW-1015">Disulfide bond</keyword>
<dbReference type="Pfam" id="PF07686">
    <property type="entry name" value="V-set"/>
    <property type="match status" value="5"/>
</dbReference>
<reference evidence="15 18" key="4">
    <citation type="journal article" date="2020" name="Nature">
        <title>Six reference-quality genomes reveal evolution of bat adaptations.</title>
        <authorList>
            <person name="Jebb D."/>
            <person name="Huang Z."/>
            <person name="Pippel M."/>
            <person name="Hughes G.M."/>
            <person name="Lavrichenko K."/>
            <person name="Devanna P."/>
            <person name="Winkler S."/>
            <person name="Jermiin L.S."/>
            <person name="Skirmuntt E.C."/>
            <person name="Katzourakis A."/>
            <person name="Burkitt-Gray L."/>
            <person name="Ray D.A."/>
            <person name="Sullivan K.A.M."/>
            <person name="Roscito J.G."/>
            <person name="Kirilenko B.M."/>
            <person name="Davalos L.M."/>
            <person name="Corthals A.P."/>
            <person name="Power M.L."/>
            <person name="Jones G."/>
            <person name="Ransome R.D."/>
            <person name="Dechmann D.K.N."/>
            <person name="Locatelli A.G."/>
            <person name="Puechmaille S.J."/>
            <person name="Fedrigo O."/>
            <person name="Jarvis E.D."/>
            <person name="Hiller M."/>
            <person name="Vernes S.C."/>
            <person name="Myers E.W."/>
            <person name="Teeling E.C."/>
        </authorList>
    </citation>
    <scope>NUCLEOTIDE SEQUENCE [LARGE SCALE GENOMIC DNA]</scope>
    <source>
        <strain evidence="15">MRhiFer1</strain>
        <tissue evidence="15">Lung</tissue>
    </source>
</reference>
<organism evidence="16 17">
    <name type="scientific">Rhinolophus ferrumequinum</name>
    <name type="common">Greater horseshoe bat</name>
    <dbReference type="NCBI Taxonomy" id="59479"/>
    <lineage>
        <taxon>Eukaryota</taxon>
        <taxon>Metazoa</taxon>
        <taxon>Chordata</taxon>
        <taxon>Craniata</taxon>
        <taxon>Vertebrata</taxon>
        <taxon>Euteleostomi</taxon>
        <taxon>Mammalia</taxon>
        <taxon>Eutheria</taxon>
        <taxon>Laurasiatheria</taxon>
        <taxon>Chiroptera</taxon>
        <taxon>Yinpterochiroptera</taxon>
        <taxon>Rhinolophoidea</taxon>
        <taxon>Rhinolophidae</taxon>
        <taxon>Rhinolophinae</taxon>
        <taxon>Rhinolophus</taxon>
    </lineage>
</organism>
<proteinExistence type="predicted"/>
<dbReference type="GeneTree" id="ENSGT00940000161722"/>
<keyword evidence="2 12" id="KW-0812">Transmembrane</keyword>
<dbReference type="PANTHER" id="PTHR12207">
    <property type="entry name" value="V-SET AND TRANSMEMBRANE DOMAIN-CONTAINING PROTEIN"/>
    <property type="match status" value="1"/>
</dbReference>
<gene>
    <name evidence="16" type="primary">CD101</name>
    <name evidence="15" type="ORF">mRhiFer1_002418</name>
</gene>
<feature type="domain" description="Ig-like" evidence="14">
    <location>
        <begin position="560"/>
        <end position="662"/>
    </location>
</feature>
<dbReference type="RefSeq" id="XP_032949966.1">
    <property type="nucleotide sequence ID" value="XM_033094075.1"/>
</dbReference>
<evidence type="ECO:0000256" key="1">
    <source>
        <dbReference type="ARBA" id="ARBA00004479"/>
    </source>
</evidence>
<evidence type="ECO:0000256" key="11">
    <source>
        <dbReference type="ARBA" id="ARBA00080471"/>
    </source>
</evidence>
<accession>A0A671FU07</accession>
<feature type="signal peptide" evidence="13">
    <location>
        <begin position="1"/>
        <end position="20"/>
    </location>
</feature>
<evidence type="ECO:0000259" key="14">
    <source>
        <dbReference type="PROSITE" id="PS50835"/>
    </source>
</evidence>
<dbReference type="InterPro" id="IPR013783">
    <property type="entry name" value="Ig-like_fold"/>
</dbReference>
<reference evidence="16 17" key="2">
    <citation type="journal article" date="2018" name="Annu Rev Anim Biosci">
        <title>Bat Biology, Genomes, and the Bat1K Project: To Generate Chromosome-Level Genomes for All Living Bat Species.</title>
        <authorList>
            <person name="Teeling E.C."/>
            <person name="Vernes S.C."/>
            <person name="Davalos L.M."/>
            <person name="Ray D.A."/>
            <person name="Gilbert M.T.P."/>
            <person name="Myers E."/>
        </authorList>
    </citation>
    <scope>NUCLEOTIDE SEQUENCE</scope>
</reference>
<dbReference type="CDD" id="cd00096">
    <property type="entry name" value="Ig"/>
    <property type="match status" value="1"/>
</dbReference>
<dbReference type="PANTHER" id="PTHR12207:SF25">
    <property type="entry name" value="IMMUNOGLOBULIN SUPERFAMILY MEMBER 2"/>
    <property type="match status" value="1"/>
</dbReference>
<dbReference type="GO" id="GO:0002763">
    <property type="term" value="P:positive regulation of myeloid leukocyte differentiation"/>
    <property type="evidence" value="ECO:0007669"/>
    <property type="project" value="Ensembl"/>
</dbReference>
<evidence type="ECO:0000256" key="6">
    <source>
        <dbReference type="ARBA" id="ARBA00023136"/>
    </source>
</evidence>
<dbReference type="SMART" id="SM00406">
    <property type="entry name" value="IGv"/>
    <property type="match status" value="5"/>
</dbReference>
<dbReference type="Proteomes" id="UP000472240">
    <property type="component" value="Chromosome 22"/>
</dbReference>
<evidence type="ECO:0000256" key="10">
    <source>
        <dbReference type="ARBA" id="ARBA00067301"/>
    </source>
</evidence>
<keyword evidence="4" id="KW-0677">Repeat</keyword>
<dbReference type="AlphaFoldDB" id="A0A671FU07"/>
<dbReference type="FunFam" id="2.60.40.10:FF:001961">
    <property type="entry name" value="CD101 molecule"/>
    <property type="match status" value="1"/>
</dbReference>
<evidence type="ECO:0000313" key="16">
    <source>
        <dbReference type="Ensembl" id="ENSRFEP00010027199.1"/>
    </source>
</evidence>
<dbReference type="Ensembl" id="ENSRFET00010029547.1">
    <property type="protein sequence ID" value="ENSRFEP00010027199.1"/>
    <property type="gene ID" value="ENSRFEG00010018120.1"/>
</dbReference>
<keyword evidence="3 13" id="KW-0732">Signal</keyword>
<reference evidence="16 17" key="3">
    <citation type="submission" date="2018-12" db="EMBL/GenBank/DDBJ databases">
        <title>G10K-VGP greater horseshoe bat female genome, primary haplotype.</title>
        <authorList>
            <person name="Teeling E."/>
            <person name="Myers G."/>
            <person name="Vernes S."/>
            <person name="Pippel M."/>
            <person name="Winkler S."/>
            <person name="Fedrigo O."/>
            <person name="Rhie A."/>
            <person name="Koren S."/>
            <person name="Phillippy A."/>
            <person name="Lewin H."/>
            <person name="Damas J."/>
            <person name="Howe K."/>
            <person name="Mountcastle J."/>
            <person name="Jarvis E.D."/>
        </authorList>
    </citation>
    <scope>NUCLEOTIDE SEQUENCE [LARGE SCALE GENOMIC DNA]</scope>
</reference>
<keyword evidence="9" id="KW-0393">Immunoglobulin domain</keyword>
<dbReference type="Proteomes" id="UP000585614">
    <property type="component" value="Unassembled WGS sequence"/>
</dbReference>
<feature type="domain" description="Ig-like" evidence="14">
    <location>
        <begin position="672"/>
        <end position="778"/>
    </location>
</feature>